<dbReference type="AlphaFoldDB" id="B4GKE2"/>
<proteinExistence type="predicted"/>
<accession>B4GKE2</accession>
<organism evidence="2">
    <name type="scientific">Drosophila persimilis</name>
    <name type="common">Fruit fly</name>
    <dbReference type="NCBI Taxonomy" id="7234"/>
    <lineage>
        <taxon>Eukaryota</taxon>
        <taxon>Metazoa</taxon>
        <taxon>Ecdysozoa</taxon>
        <taxon>Arthropoda</taxon>
        <taxon>Hexapoda</taxon>
        <taxon>Insecta</taxon>
        <taxon>Pterygota</taxon>
        <taxon>Neoptera</taxon>
        <taxon>Endopterygota</taxon>
        <taxon>Diptera</taxon>
        <taxon>Brachycera</taxon>
        <taxon>Muscomorpha</taxon>
        <taxon>Ephydroidea</taxon>
        <taxon>Drosophilidae</taxon>
        <taxon>Drosophila</taxon>
        <taxon>Sophophora</taxon>
    </lineage>
</organism>
<dbReference type="eggNOG" id="ENOG502S1XY">
    <property type="taxonomic scope" value="Eukaryota"/>
</dbReference>
<dbReference type="Proteomes" id="UP000008744">
    <property type="component" value="Unassembled WGS sequence"/>
</dbReference>
<dbReference type="SMR" id="B4GKE2"/>
<dbReference type="EMBL" id="CH479184">
    <property type="protein sequence ID" value="EDW37108.1"/>
    <property type="molecule type" value="Genomic_DNA"/>
</dbReference>
<gene>
    <name evidence="1" type="primary">Dper\GL25698</name>
    <name evidence="1" type="ORF">Dper_GL25698</name>
</gene>
<dbReference type="HOGENOM" id="CLU_1449159_0_0_1"/>
<evidence type="ECO:0000313" key="1">
    <source>
        <dbReference type="EMBL" id="EDW37108.1"/>
    </source>
</evidence>
<reference evidence="1 2" key="1">
    <citation type="journal article" date="2007" name="Nature">
        <title>Evolution of genes and genomes on the Drosophila phylogeny.</title>
        <authorList>
            <consortium name="Drosophila 12 Genomes Consortium"/>
            <person name="Clark A.G."/>
            <person name="Eisen M.B."/>
            <person name="Smith D.R."/>
            <person name="Bergman C.M."/>
            <person name="Oliver B."/>
            <person name="Markow T.A."/>
            <person name="Kaufman T.C."/>
            <person name="Kellis M."/>
            <person name="Gelbart W."/>
            <person name="Iyer V.N."/>
            <person name="Pollard D.A."/>
            <person name="Sackton T.B."/>
            <person name="Larracuente A.M."/>
            <person name="Singh N.D."/>
            <person name="Abad J.P."/>
            <person name="Abt D.N."/>
            <person name="Adryan B."/>
            <person name="Aguade M."/>
            <person name="Akashi H."/>
            <person name="Anderson W.W."/>
            <person name="Aquadro C.F."/>
            <person name="Ardell D.H."/>
            <person name="Arguello R."/>
            <person name="Artieri C.G."/>
            <person name="Barbash D.A."/>
            <person name="Barker D."/>
            <person name="Barsanti P."/>
            <person name="Batterham P."/>
            <person name="Batzoglou S."/>
            <person name="Begun D."/>
            <person name="Bhutkar A."/>
            <person name="Blanco E."/>
            <person name="Bosak S.A."/>
            <person name="Bradley R.K."/>
            <person name="Brand A.D."/>
            <person name="Brent M.R."/>
            <person name="Brooks A.N."/>
            <person name="Brown R.H."/>
            <person name="Butlin R.K."/>
            <person name="Caggese C."/>
            <person name="Calvi B.R."/>
            <person name="Bernardo de Carvalho A."/>
            <person name="Caspi A."/>
            <person name="Castrezana S."/>
            <person name="Celniker S.E."/>
            <person name="Chang J.L."/>
            <person name="Chapple C."/>
            <person name="Chatterji S."/>
            <person name="Chinwalla A."/>
            <person name="Civetta A."/>
            <person name="Clifton S.W."/>
            <person name="Comeron J.M."/>
            <person name="Costello J.C."/>
            <person name="Coyne J.A."/>
            <person name="Daub J."/>
            <person name="David R.G."/>
            <person name="Delcher A.L."/>
            <person name="Delehaunty K."/>
            <person name="Do C.B."/>
            <person name="Ebling H."/>
            <person name="Edwards K."/>
            <person name="Eickbush T."/>
            <person name="Evans J.D."/>
            <person name="Filipski A."/>
            <person name="Findeiss S."/>
            <person name="Freyhult E."/>
            <person name="Fulton L."/>
            <person name="Fulton R."/>
            <person name="Garcia A.C."/>
            <person name="Gardiner A."/>
            <person name="Garfield D.A."/>
            <person name="Garvin B.E."/>
            <person name="Gibson G."/>
            <person name="Gilbert D."/>
            <person name="Gnerre S."/>
            <person name="Godfrey J."/>
            <person name="Good R."/>
            <person name="Gotea V."/>
            <person name="Gravely B."/>
            <person name="Greenberg A.J."/>
            <person name="Griffiths-Jones S."/>
            <person name="Gross S."/>
            <person name="Guigo R."/>
            <person name="Gustafson E.A."/>
            <person name="Haerty W."/>
            <person name="Hahn M.W."/>
            <person name="Halligan D.L."/>
            <person name="Halpern A.L."/>
            <person name="Halter G.M."/>
            <person name="Han M.V."/>
            <person name="Heger A."/>
            <person name="Hillier L."/>
            <person name="Hinrichs A.S."/>
            <person name="Holmes I."/>
            <person name="Hoskins R.A."/>
            <person name="Hubisz M.J."/>
            <person name="Hultmark D."/>
            <person name="Huntley M.A."/>
            <person name="Jaffe D.B."/>
            <person name="Jagadeeshan S."/>
            <person name="Jeck W.R."/>
            <person name="Johnson J."/>
            <person name="Jones C.D."/>
            <person name="Jordan W.C."/>
            <person name="Karpen G.H."/>
            <person name="Kataoka E."/>
            <person name="Keightley P.D."/>
            <person name="Kheradpour P."/>
            <person name="Kirkness E.F."/>
            <person name="Koerich L.B."/>
            <person name="Kristiansen K."/>
            <person name="Kudrna D."/>
            <person name="Kulathinal R.J."/>
            <person name="Kumar S."/>
            <person name="Kwok R."/>
            <person name="Lander E."/>
            <person name="Langley C.H."/>
            <person name="Lapoint R."/>
            <person name="Lazzaro B.P."/>
            <person name="Lee S.J."/>
            <person name="Levesque L."/>
            <person name="Li R."/>
            <person name="Lin C.F."/>
            <person name="Lin M.F."/>
            <person name="Lindblad-Toh K."/>
            <person name="Llopart A."/>
            <person name="Long M."/>
            <person name="Low L."/>
            <person name="Lozovsky E."/>
            <person name="Lu J."/>
            <person name="Luo M."/>
            <person name="Machado C.A."/>
            <person name="Makalowski W."/>
            <person name="Marzo M."/>
            <person name="Matsuda M."/>
            <person name="Matzkin L."/>
            <person name="McAllister B."/>
            <person name="McBride C.S."/>
            <person name="McKernan B."/>
            <person name="McKernan K."/>
            <person name="Mendez-Lago M."/>
            <person name="Minx P."/>
            <person name="Mollenhauer M.U."/>
            <person name="Montooth K."/>
            <person name="Mount S.M."/>
            <person name="Mu X."/>
            <person name="Myers E."/>
            <person name="Negre B."/>
            <person name="Newfeld S."/>
            <person name="Nielsen R."/>
            <person name="Noor M.A."/>
            <person name="O'Grady P."/>
            <person name="Pachter L."/>
            <person name="Papaceit M."/>
            <person name="Parisi M.J."/>
            <person name="Parisi M."/>
            <person name="Parts L."/>
            <person name="Pedersen J.S."/>
            <person name="Pesole G."/>
            <person name="Phillippy A.M."/>
            <person name="Ponting C.P."/>
            <person name="Pop M."/>
            <person name="Porcelli D."/>
            <person name="Powell J.R."/>
            <person name="Prohaska S."/>
            <person name="Pruitt K."/>
            <person name="Puig M."/>
            <person name="Quesneville H."/>
            <person name="Ram K.R."/>
            <person name="Rand D."/>
            <person name="Rasmussen M.D."/>
            <person name="Reed L.K."/>
            <person name="Reenan R."/>
            <person name="Reily A."/>
            <person name="Remington K.A."/>
            <person name="Rieger T.T."/>
            <person name="Ritchie M.G."/>
            <person name="Robin C."/>
            <person name="Rogers Y.H."/>
            <person name="Rohde C."/>
            <person name="Rozas J."/>
            <person name="Rubenfield M.J."/>
            <person name="Ruiz A."/>
            <person name="Russo S."/>
            <person name="Salzberg S.L."/>
            <person name="Sanchez-Gracia A."/>
            <person name="Saranga D.J."/>
            <person name="Sato H."/>
            <person name="Schaeffer S.W."/>
            <person name="Schatz M.C."/>
            <person name="Schlenke T."/>
            <person name="Schwartz R."/>
            <person name="Segarra C."/>
            <person name="Singh R.S."/>
            <person name="Sirot L."/>
            <person name="Sirota M."/>
            <person name="Sisneros N.B."/>
            <person name="Smith C.D."/>
            <person name="Smith T.F."/>
            <person name="Spieth J."/>
            <person name="Stage D.E."/>
            <person name="Stark A."/>
            <person name="Stephan W."/>
            <person name="Strausberg R.L."/>
            <person name="Strempel S."/>
            <person name="Sturgill D."/>
            <person name="Sutton G."/>
            <person name="Sutton G.G."/>
            <person name="Tao W."/>
            <person name="Teichmann S."/>
            <person name="Tobari Y.N."/>
            <person name="Tomimura Y."/>
            <person name="Tsolas J.M."/>
            <person name="Valente V.L."/>
            <person name="Venter E."/>
            <person name="Venter J.C."/>
            <person name="Vicario S."/>
            <person name="Vieira F.G."/>
            <person name="Vilella A.J."/>
            <person name="Villasante A."/>
            <person name="Walenz B."/>
            <person name="Wang J."/>
            <person name="Wasserman M."/>
            <person name="Watts T."/>
            <person name="Wilson D."/>
            <person name="Wilson R.K."/>
            <person name="Wing R.A."/>
            <person name="Wolfner M.F."/>
            <person name="Wong A."/>
            <person name="Wong G.K."/>
            <person name="Wu C.I."/>
            <person name="Wu G."/>
            <person name="Yamamoto D."/>
            <person name="Yang H.P."/>
            <person name="Yang S.P."/>
            <person name="Yorke J.A."/>
            <person name="Yoshida K."/>
            <person name="Zdobnov E."/>
            <person name="Zhang P."/>
            <person name="Zhang Y."/>
            <person name="Zimin A.V."/>
            <person name="Baldwin J."/>
            <person name="Abdouelleil A."/>
            <person name="Abdulkadir J."/>
            <person name="Abebe A."/>
            <person name="Abera B."/>
            <person name="Abreu J."/>
            <person name="Acer S.C."/>
            <person name="Aftuck L."/>
            <person name="Alexander A."/>
            <person name="An P."/>
            <person name="Anderson E."/>
            <person name="Anderson S."/>
            <person name="Arachi H."/>
            <person name="Azer M."/>
            <person name="Bachantsang P."/>
            <person name="Barry A."/>
            <person name="Bayul T."/>
            <person name="Berlin A."/>
            <person name="Bessette D."/>
            <person name="Bloom T."/>
            <person name="Blye J."/>
            <person name="Boguslavskiy L."/>
            <person name="Bonnet C."/>
            <person name="Boukhgalter B."/>
            <person name="Bourzgui I."/>
            <person name="Brown A."/>
            <person name="Cahill P."/>
            <person name="Channer S."/>
            <person name="Cheshatsang Y."/>
            <person name="Chuda L."/>
            <person name="Citroen M."/>
            <person name="Collymore A."/>
            <person name="Cooke P."/>
            <person name="Costello M."/>
            <person name="D'Aco K."/>
            <person name="Daza R."/>
            <person name="De Haan G."/>
            <person name="DeGray S."/>
            <person name="DeMaso C."/>
            <person name="Dhargay N."/>
            <person name="Dooley K."/>
            <person name="Dooley E."/>
            <person name="Doricent M."/>
            <person name="Dorje P."/>
            <person name="Dorjee K."/>
            <person name="Dupes A."/>
            <person name="Elong R."/>
            <person name="Falk J."/>
            <person name="Farina A."/>
            <person name="Faro S."/>
            <person name="Ferguson D."/>
            <person name="Fisher S."/>
            <person name="Foley C.D."/>
            <person name="Franke A."/>
            <person name="Friedrich D."/>
            <person name="Gadbois L."/>
            <person name="Gearin G."/>
            <person name="Gearin C.R."/>
            <person name="Giannoukos G."/>
            <person name="Goode T."/>
            <person name="Graham J."/>
            <person name="Grandbois E."/>
            <person name="Grewal S."/>
            <person name="Gyaltsen K."/>
            <person name="Hafez N."/>
            <person name="Hagos B."/>
            <person name="Hall J."/>
            <person name="Henson C."/>
            <person name="Hollinger A."/>
            <person name="Honan T."/>
            <person name="Huard M.D."/>
            <person name="Hughes L."/>
            <person name="Hurhula B."/>
            <person name="Husby M.E."/>
            <person name="Kamat A."/>
            <person name="Kanga B."/>
            <person name="Kashin S."/>
            <person name="Khazanovich D."/>
            <person name="Kisner P."/>
            <person name="Lance K."/>
            <person name="Lara M."/>
            <person name="Lee W."/>
            <person name="Lennon N."/>
            <person name="Letendre F."/>
            <person name="LeVine R."/>
            <person name="Lipovsky A."/>
            <person name="Liu X."/>
            <person name="Liu J."/>
            <person name="Liu S."/>
            <person name="Lokyitsang T."/>
            <person name="Lokyitsang Y."/>
            <person name="Lubonja R."/>
            <person name="Lui A."/>
            <person name="MacDonald P."/>
            <person name="Magnisalis V."/>
            <person name="Maru K."/>
            <person name="Matthews C."/>
            <person name="McCusker W."/>
            <person name="McDonough S."/>
            <person name="Mehta T."/>
            <person name="Meldrim J."/>
            <person name="Meneus L."/>
            <person name="Mihai O."/>
            <person name="Mihalev A."/>
            <person name="Mihova T."/>
            <person name="Mittelman R."/>
            <person name="Mlenga V."/>
            <person name="Montmayeur A."/>
            <person name="Mulrain L."/>
            <person name="Navidi A."/>
            <person name="Naylor J."/>
            <person name="Negash T."/>
            <person name="Nguyen T."/>
            <person name="Nguyen N."/>
            <person name="Nicol R."/>
            <person name="Norbu C."/>
            <person name="Norbu N."/>
            <person name="Novod N."/>
            <person name="O'Neill B."/>
            <person name="Osman S."/>
            <person name="Markiewicz E."/>
            <person name="Oyono O.L."/>
            <person name="Patti C."/>
            <person name="Phunkhang P."/>
            <person name="Pierre F."/>
            <person name="Priest M."/>
            <person name="Raghuraman S."/>
            <person name="Rege F."/>
            <person name="Reyes R."/>
            <person name="Rise C."/>
            <person name="Rogov P."/>
            <person name="Ross K."/>
            <person name="Ryan E."/>
            <person name="Settipalli S."/>
            <person name="Shea T."/>
            <person name="Sherpa N."/>
            <person name="Shi L."/>
            <person name="Shih D."/>
            <person name="Sparrow T."/>
            <person name="Spaulding J."/>
            <person name="Stalker J."/>
            <person name="Stange-Thomann N."/>
            <person name="Stavropoulos S."/>
            <person name="Stone C."/>
            <person name="Strader C."/>
            <person name="Tesfaye S."/>
            <person name="Thomson T."/>
            <person name="Thoulutsang Y."/>
            <person name="Thoulutsang D."/>
            <person name="Topham K."/>
            <person name="Topping I."/>
            <person name="Tsamla T."/>
            <person name="Vassiliev H."/>
            <person name="Vo A."/>
            <person name="Wangchuk T."/>
            <person name="Wangdi T."/>
            <person name="Weiand M."/>
            <person name="Wilkinson J."/>
            <person name="Wilson A."/>
            <person name="Yadav S."/>
            <person name="Young G."/>
            <person name="Yu Q."/>
            <person name="Zembek L."/>
            <person name="Zhong D."/>
            <person name="Zimmer A."/>
            <person name="Zwirko Z."/>
            <person name="Jaffe D.B."/>
            <person name="Alvarez P."/>
            <person name="Brockman W."/>
            <person name="Butler J."/>
            <person name="Chin C."/>
            <person name="Gnerre S."/>
            <person name="Grabherr M."/>
            <person name="Kleber M."/>
            <person name="Mauceli E."/>
            <person name="MacCallum I."/>
        </authorList>
    </citation>
    <scope>NUCLEOTIDE SEQUENCE [LARGE SCALE GENOMIC DNA]</scope>
    <source>
        <strain evidence="2">MSH-3 / Tucson 14011-0111.49</strain>
    </source>
</reference>
<protein>
    <submittedName>
        <fullName evidence="1">GL25698</fullName>
    </submittedName>
</protein>
<evidence type="ECO:0000313" key="2">
    <source>
        <dbReference type="Proteomes" id="UP000008744"/>
    </source>
</evidence>
<keyword evidence="2" id="KW-1185">Reference proteome</keyword>
<name>B4GKE2_DROPE</name>
<sequence>MSETFKLSEMQRTNIEFERQRHLANWLVKSSPHMAAAAAAGVSTPPSGAAANTSKHWINRRSGAPSNSVAAATAVAAACNGGAPAGAHPGHMAAGARKPKLRRFNSHDTSSNMFSVAEFENARLARRNEIELNQRLARRLRNKRQRHLRPWRWLRCRQRRCRLLWLLWRSKRQRRLLHRRQQGFQGE</sequence>